<feature type="transmembrane region" description="Helical" evidence="1">
    <location>
        <begin position="143"/>
        <end position="160"/>
    </location>
</feature>
<feature type="transmembrane region" description="Helical" evidence="1">
    <location>
        <begin position="27"/>
        <end position="44"/>
    </location>
</feature>
<dbReference type="Proteomes" id="UP000180098">
    <property type="component" value="Unassembled WGS sequence"/>
</dbReference>
<reference evidence="2 3" key="1">
    <citation type="submission" date="2016-10" db="EMBL/GenBank/DDBJ databases">
        <title>Draft genome sequences of four alkaliphilic bacteria belonging to the Anaerobacillus genus.</title>
        <authorList>
            <person name="Bassil N.M."/>
            <person name="Lloyd J.R."/>
        </authorList>
    </citation>
    <scope>NUCLEOTIDE SEQUENCE [LARGE SCALE GENOMIC DNA]</scope>
    <source>
        <strain evidence="2 3">DSM 15340</strain>
    </source>
</reference>
<dbReference type="AlphaFoldDB" id="A0A1S2LIQ5"/>
<evidence type="ECO:0000313" key="3">
    <source>
        <dbReference type="Proteomes" id="UP000180098"/>
    </source>
</evidence>
<organism evidence="2 3">
    <name type="scientific">Anaerobacillus arseniciselenatis</name>
    <dbReference type="NCBI Taxonomy" id="85682"/>
    <lineage>
        <taxon>Bacteria</taxon>
        <taxon>Bacillati</taxon>
        <taxon>Bacillota</taxon>
        <taxon>Bacilli</taxon>
        <taxon>Bacillales</taxon>
        <taxon>Bacillaceae</taxon>
        <taxon>Anaerobacillus</taxon>
    </lineage>
</organism>
<gene>
    <name evidence="2" type="ORF">BKP35_11525</name>
</gene>
<keyword evidence="1" id="KW-1133">Transmembrane helix</keyword>
<feature type="transmembrane region" description="Helical" evidence="1">
    <location>
        <begin position="119"/>
        <end position="137"/>
    </location>
</feature>
<dbReference type="NCBIfam" id="NF041644">
    <property type="entry name" value="CBO0543_fam"/>
    <property type="match status" value="1"/>
</dbReference>
<name>A0A1S2LIQ5_9BACI</name>
<evidence type="ECO:0000256" key="1">
    <source>
        <dbReference type="SAM" id="Phobius"/>
    </source>
</evidence>
<accession>A0A1S2LIQ5</accession>
<feature type="transmembrane region" description="Helical" evidence="1">
    <location>
        <begin position="65"/>
        <end position="83"/>
    </location>
</feature>
<evidence type="ECO:0000313" key="2">
    <source>
        <dbReference type="EMBL" id="OIJ11567.1"/>
    </source>
</evidence>
<comment type="caution">
    <text evidence="2">The sequence shown here is derived from an EMBL/GenBank/DDBJ whole genome shotgun (WGS) entry which is preliminary data.</text>
</comment>
<dbReference type="InterPro" id="IPR048147">
    <property type="entry name" value="CBO0543-like"/>
</dbReference>
<feature type="transmembrane region" description="Helical" evidence="1">
    <location>
        <begin position="89"/>
        <end position="107"/>
    </location>
</feature>
<keyword evidence="3" id="KW-1185">Reference proteome</keyword>
<dbReference type="EMBL" id="MLQQ01000026">
    <property type="protein sequence ID" value="OIJ11567.1"/>
    <property type="molecule type" value="Genomic_DNA"/>
</dbReference>
<keyword evidence="1" id="KW-0812">Transmembrane</keyword>
<sequence>MKHIVMVVMILVLNIKGKTWRNFPKYYKSIFYATLCNGLYYYLCKRFLVWEFKPDGIDWRILRGLHMFVVTPLLILLFLSKFPKSFTQQIIHIIKWVFGSSLFEYILAKRNMISFKHGWNIFWSGLLYLKMYLYSFLFIKRPLFTTVLSLSSVLFFIKRFNVPLNKRLLKGPMFFLFRKKQFN</sequence>
<keyword evidence="1" id="KW-0472">Membrane</keyword>
<protein>
    <submittedName>
        <fullName evidence="2">Uncharacterized protein</fullName>
    </submittedName>
</protein>
<proteinExistence type="predicted"/>